<organism evidence="2 3">
    <name type="scientific">Tupaia chinensis</name>
    <name type="common">Chinese tree shrew</name>
    <name type="synonym">Tupaia belangeri chinensis</name>
    <dbReference type="NCBI Taxonomy" id="246437"/>
    <lineage>
        <taxon>Eukaryota</taxon>
        <taxon>Metazoa</taxon>
        <taxon>Chordata</taxon>
        <taxon>Craniata</taxon>
        <taxon>Vertebrata</taxon>
        <taxon>Euteleostomi</taxon>
        <taxon>Mammalia</taxon>
        <taxon>Eutheria</taxon>
        <taxon>Euarchontoglires</taxon>
        <taxon>Scandentia</taxon>
        <taxon>Tupaiidae</taxon>
        <taxon>Tupaia</taxon>
    </lineage>
</organism>
<feature type="region of interest" description="Disordered" evidence="1">
    <location>
        <begin position="1"/>
        <end position="21"/>
    </location>
</feature>
<proteinExistence type="predicted"/>
<evidence type="ECO:0000256" key="1">
    <source>
        <dbReference type="SAM" id="MobiDB-lite"/>
    </source>
</evidence>
<protein>
    <submittedName>
        <fullName evidence="2">Uncharacterized protein</fullName>
    </submittedName>
</protein>
<sequence length="146" mass="15224">MSTQVPYLLSRGHPAEDDGSRPGPLGLLCLDLASTLFLPPQRLVSAFQRDLRLPRPHQGTATSSGLPSSLRSSVFCTLHPAIAIWSSSPGSRAHLPGAVTSRPDHAKAQALSALLHPGSSVGPGDGRTLVSPCPGSVQKRAAESQH</sequence>
<feature type="region of interest" description="Disordered" evidence="1">
    <location>
        <begin position="115"/>
        <end position="146"/>
    </location>
</feature>
<gene>
    <name evidence="2" type="ORF">TREES_T100002715</name>
</gene>
<dbReference type="AlphaFoldDB" id="L9L3G4"/>
<evidence type="ECO:0000313" key="2">
    <source>
        <dbReference type="EMBL" id="ELW67937.1"/>
    </source>
</evidence>
<accession>L9L3G4</accession>
<reference evidence="3" key="1">
    <citation type="submission" date="2012-07" db="EMBL/GenBank/DDBJ databases">
        <title>Genome of the Chinese tree shrew, a rising model animal genetically related to primates.</title>
        <authorList>
            <person name="Zhang G."/>
            <person name="Fan Y."/>
            <person name="Yao Y."/>
            <person name="Huang Z."/>
        </authorList>
    </citation>
    <scope>NUCLEOTIDE SEQUENCE [LARGE SCALE GENOMIC DNA]</scope>
</reference>
<dbReference type="Proteomes" id="UP000011518">
    <property type="component" value="Unassembled WGS sequence"/>
</dbReference>
<keyword evidence="3" id="KW-1185">Reference proteome</keyword>
<dbReference type="EMBL" id="KB320592">
    <property type="protein sequence ID" value="ELW67937.1"/>
    <property type="molecule type" value="Genomic_DNA"/>
</dbReference>
<evidence type="ECO:0000313" key="3">
    <source>
        <dbReference type="Proteomes" id="UP000011518"/>
    </source>
</evidence>
<name>L9L3G4_TUPCH</name>
<reference evidence="3" key="2">
    <citation type="journal article" date="2013" name="Nat. Commun.">
        <title>Genome of the Chinese tree shrew.</title>
        <authorList>
            <person name="Fan Y."/>
            <person name="Huang Z.Y."/>
            <person name="Cao C.C."/>
            <person name="Chen C.S."/>
            <person name="Chen Y.X."/>
            <person name="Fan D.D."/>
            <person name="He J."/>
            <person name="Hou H.L."/>
            <person name="Hu L."/>
            <person name="Hu X.T."/>
            <person name="Jiang X.T."/>
            <person name="Lai R."/>
            <person name="Lang Y.S."/>
            <person name="Liang B."/>
            <person name="Liao S.G."/>
            <person name="Mu D."/>
            <person name="Ma Y.Y."/>
            <person name="Niu Y.Y."/>
            <person name="Sun X.Q."/>
            <person name="Xia J.Q."/>
            <person name="Xiao J."/>
            <person name="Xiong Z.Q."/>
            <person name="Xu L."/>
            <person name="Yang L."/>
            <person name="Zhang Y."/>
            <person name="Zhao W."/>
            <person name="Zhao X.D."/>
            <person name="Zheng Y.T."/>
            <person name="Zhou J.M."/>
            <person name="Zhu Y.B."/>
            <person name="Zhang G.J."/>
            <person name="Wang J."/>
            <person name="Yao Y.G."/>
        </authorList>
    </citation>
    <scope>NUCLEOTIDE SEQUENCE [LARGE SCALE GENOMIC DNA]</scope>
</reference>
<dbReference type="InParanoid" id="L9L3G4"/>